<dbReference type="InterPro" id="IPR011528">
    <property type="entry name" value="NERD"/>
</dbReference>
<sequence length="842" mass="89596">MDGGEMTLQVIDICPKYALTYEKGILRGGFDVSVHAESAERTGRSGARKAERGDDRAAAIAGLDLLRAVGWLVLHDVAVPGEVEVPIDHVLAGPSGVYVINTVGGSGSIRMGENSLLVAGVSQYAHVEDVAAAALALREAIGGRPVVPILCFQRPDEVAGVVTKVAVCSTENILELLNGQPKVLDAVAANEVMRTLTGTLGRQTVARAVTSVPDAPQVEPKHRVKVRKRLLSFGRSAADDEGPVELSVVAPLVEPVIDEAEVARAEAERADAERVEAERVEAERVAAEQAARLEAERLAVAEAARVEAERVAAEEAARLEAERLAAEEAARVEAERVAAEEAARLEAERLAAEEAARIEAERLAAEEAARVEAERLAAEEAARVEAERLAAEEAARLAEEEAARIEAERLAAEETARLEAERLAAEEAARLEAERLAAEEAARLEAERVAAEEAARLEAERLAAAEAARLEAERVEAERLAAEEAARIEAAALDAARAEAARIQAEKAERVRPTPARVKRTVEPVAVEPVAVETYEDEVVEPDPYVEEPVAFVEVEEEPVAIEPEAAPVARQTRGRDSSDPIWRPIGPAAKRVDMKSAIKMVSAAFARKDEEPEFDLAEIETALKEDEPVRSSLPAWFGAQAPVPAAAQAAEEPVEEEPTKKRRISLMPAVVAAAVIAVIFGVAPRLPDAYAWGKSFFVTPAPPSLGQTTIVAQTGSHPAIEMMAGIPLDVKSANGISAGKGRHLVGVPIRATSQGSTNWSMPVATAVRVVDTLGITHAPDGKVTRVRSGKVLGSRVTLVPGRLINGMVVFAIQNGREISSVQVTFAKSEQAHLWNAVTGTK</sequence>
<reference evidence="3 4" key="1">
    <citation type="submission" date="2018-11" db="EMBL/GenBank/DDBJ databases">
        <authorList>
            <person name="Li F."/>
        </authorList>
    </citation>
    <scope>NUCLEOTIDE SEQUENCE [LARGE SCALE GENOMIC DNA]</scope>
    <source>
        <strain evidence="3 4">KIS18-7</strain>
    </source>
</reference>
<comment type="caution">
    <text evidence="3">The sequence shown here is derived from an EMBL/GenBank/DDBJ whole genome shotgun (WGS) entry which is preliminary data.</text>
</comment>
<dbReference type="AlphaFoldDB" id="A0A3N0DSB3"/>
<evidence type="ECO:0000259" key="2">
    <source>
        <dbReference type="Pfam" id="PF08378"/>
    </source>
</evidence>
<proteinExistence type="predicted"/>
<keyword evidence="4" id="KW-1185">Reference proteome</keyword>
<evidence type="ECO:0000313" key="4">
    <source>
        <dbReference type="Proteomes" id="UP000277094"/>
    </source>
</evidence>
<gene>
    <name evidence="3" type="ORF">EFL95_05335</name>
</gene>
<organism evidence="3 4">
    <name type="scientific">Nocardioides marmorisolisilvae</name>
    <dbReference type="NCBI Taxonomy" id="1542737"/>
    <lineage>
        <taxon>Bacteria</taxon>
        <taxon>Bacillati</taxon>
        <taxon>Actinomycetota</taxon>
        <taxon>Actinomycetes</taxon>
        <taxon>Propionibacteriales</taxon>
        <taxon>Nocardioidaceae</taxon>
        <taxon>Nocardioides</taxon>
    </lineage>
</organism>
<keyword evidence="1" id="KW-0175">Coiled coil</keyword>
<accession>A0A3N0DSB3</accession>
<dbReference type="Proteomes" id="UP000277094">
    <property type="component" value="Unassembled WGS sequence"/>
</dbReference>
<dbReference type="EMBL" id="RJSG01000002">
    <property type="protein sequence ID" value="RNL78518.1"/>
    <property type="molecule type" value="Genomic_DNA"/>
</dbReference>
<feature type="coiled-coil region" evidence="1">
    <location>
        <begin position="260"/>
        <end position="487"/>
    </location>
</feature>
<protein>
    <submittedName>
        <fullName evidence="3">NERD domain-containing protein</fullName>
    </submittedName>
</protein>
<evidence type="ECO:0000313" key="3">
    <source>
        <dbReference type="EMBL" id="RNL78518.1"/>
    </source>
</evidence>
<dbReference type="Pfam" id="PF08378">
    <property type="entry name" value="NERD"/>
    <property type="match status" value="1"/>
</dbReference>
<dbReference type="OrthoDB" id="5793358at2"/>
<name>A0A3N0DSB3_9ACTN</name>
<evidence type="ECO:0000256" key="1">
    <source>
        <dbReference type="SAM" id="Coils"/>
    </source>
</evidence>
<feature type="domain" description="NERD" evidence="2">
    <location>
        <begin position="64"/>
        <end position="152"/>
    </location>
</feature>